<dbReference type="Proteomes" id="UP000284021">
    <property type="component" value="Unassembled WGS sequence"/>
</dbReference>
<proteinExistence type="predicted"/>
<evidence type="ECO:0000256" key="2">
    <source>
        <dbReference type="ARBA" id="ARBA00022723"/>
    </source>
</evidence>
<keyword evidence="2 4" id="KW-0479">Metal-binding</keyword>
<protein>
    <submittedName>
        <fullName evidence="7">Cytochrome-c oxidase, cbb3-type subunit II</fullName>
        <ecNumber evidence="7">1.9.3.1</ecNumber>
    </submittedName>
</protein>
<keyword evidence="7" id="KW-0560">Oxidoreductase</keyword>
<dbReference type="AlphaFoldDB" id="A0A418XB25"/>
<organism evidence="7 8">
    <name type="scientific">Pseudomonas cavernicola</name>
    <dbReference type="NCBI Taxonomy" id="2320866"/>
    <lineage>
        <taxon>Bacteria</taxon>
        <taxon>Pseudomonadati</taxon>
        <taxon>Pseudomonadota</taxon>
        <taxon>Gammaproteobacteria</taxon>
        <taxon>Pseudomonadales</taxon>
        <taxon>Pseudomonadaceae</taxon>
        <taxon>Pseudomonas</taxon>
    </lineage>
</organism>
<feature type="domain" description="Cytochrome c" evidence="6">
    <location>
        <begin position="51"/>
        <end position="196"/>
    </location>
</feature>
<keyword evidence="5" id="KW-0812">Transmembrane</keyword>
<comment type="caution">
    <text evidence="7">The sequence shown here is derived from an EMBL/GenBank/DDBJ whole genome shotgun (WGS) entry which is preliminary data.</text>
</comment>
<dbReference type="InterPro" id="IPR036909">
    <property type="entry name" value="Cyt_c-like_dom_sf"/>
</dbReference>
<evidence type="ECO:0000313" key="7">
    <source>
        <dbReference type="EMBL" id="RJG09715.1"/>
    </source>
</evidence>
<reference evidence="7 8" key="1">
    <citation type="submission" date="2018-09" db="EMBL/GenBank/DDBJ databases">
        <authorList>
            <person name="Zhu H."/>
        </authorList>
    </citation>
    <scope>NUCLEOTIDE SEQUENCE [LARGE SCALE GENOMIC DNA]</scope>
    <source>
        <strain evidence="7 8">K1S02-6</strain>
    </source>
</reference>
<dbReference type="GO" id="GO:0020037">
    <property type="term" value="F:heme binding"/>
    <property type="evidence" value="ECO:0007669"/>
    <property type="project" value="InterPro"/>
</dbReference>
<dbReference type="Pfam" id="PF02433">
    <property type="entry name" value="FixO"/>
    <property type="match status" value="1"/>
</dbReference>
<dbReference type="RefSeq" id="WP_119955408.1">
    <property type="nucleotide sequence ID" value="NZ_QYUR01000006.1"/>
</dbReference>
<dbReference type="Gene3D" id="6.10.250.2250">
    <property type="match status" value="1"/>
</dbReference>
<dbReference type="EMBL" id="QYUR01000006">
    <property type="protein sequence ID" value="RJG09715.1"/>
    <property type="molecule type" value="Genomic_DNA"/>
</dbReference>
<accession>A0A418XB25</accession>
<evidence type="ECO:0000256" key="5">
    <source>
        <dbReference type="SAM" id="Phobius"/>
    </source>
</evidence>
<keyword evidence="8" id="KW-1185">Reference proteome</keyword>
<dbReference type="OrthoDB" id="9805440at2"/>
<feature type="transmembrane region" description="Helical" evidence="5">
    <location>
        <begin position="12"/>
        <end position="35"/>
    </location>
</feature>
<sequence>MSKHEVLEKNIGLLMICMVLAVSIGGLTQIVPLFFQDVTTKPVEGMKPYTALQLEGRDIYIREGCVGCHSQMIRPFRAETERYGHYSVAGESVWDHPFLWGSKRTGPDLARVGGRYSDDWQRAHLYNPRNVVPESKMPAYPWLVQNRLDGKDTANKLKVMRVMGVPYTAEDIAGAGDAVKGKTEMDALVAYLQVLGTAIKNKR</sequence>
<evidence type="ECO:0000313" key="8">
    <source>
        <dbReference type="Proteomes" id="UP000284021"/>
    </source>
</evidence>
<evidence type="ECO:0000256" key="3">
    <source>
        <dbReference type="ARBA" id="ARBA00023004"/>
    </source>
</evidence>
<dbReference type="NCBIfam" id="NF011055">
    <property type="entry name" value="PRK14487.1"/>
    <property type="match status" value="1"/>
</dbReference>
<name>A0A418XB25_9PSED</name>
<dbReference type="PROSITE" id="PS51007">
    <property type="entry name" value="CYTC"/>
    <property type="match status" value="1"/>
</dbReference>
<gene>
    <name evidence="7" type="primary">ccoO</name>
    <name evidence="7" type="ORF">D3879_16730</name>
</gene>
<dbReference type="GO" id="GO:0046872">
    <property type="term" value="F:metal ion binding"/>
    <property type="evidence" value="ECO:0007669"/>
    <property type="project" value="UniProtKB-KW"/>
</dbReference>
<dbReference type="InterPro" id="IPR009056">
    <property type="entry name" value="Cyt_c-like_dom"/>
</dbReference>
<keyword evidence="3 4" id="KW-0408">Iron</keyword>
<dbReference type="Gene3D" id="1.10.760.10">
    <property type="entry name" value="Cytochrome c-like domain"/>
    <property type="match status" value="1"/>
</dbReference>
<dbReference type="FunFam" id="1.10.760.10:FF:000003">
    <property type="entry name" value="Cbb3-type cytochrome c oxidase subunit II"/>
    <property type="match status" value="1"/>
</dbReference>
<dbReference type="NCBIfam" id="TIGR00781">
    <property type="entry name" value="ccoO"/>
    <property type="match status" value="1"/>
</dbReference>
<dbReference type="InterPro" id="IPR003468">
    <property type="entry name" value="Cyt_c_oxidase_monohaem-su/FixO"/>
</dbReference>
<dbReference type="SUPFAM" id="SSF46626">
    <property type="entry name" value="Cytochrome c"/>
    <property type="match status" value="1"/>
</dbReference>
<keyword evidence="5" id="KW-1133">Transmembrane helix</keyword>
<evidence type="ECO:0000256" key="1">
    <source>
        <dbReference type="ARBA" id="ARBA00022617"/>
    </source>
</evidence>
<keyword evidence="1 4" id="KW-0349">Heme</keyword>
<dbReference type="GO" id="GO:0016491">
    <property type="term" value="F:oxidoreductase activity"/>
    <property type="evidence" value="ECO:0007669"/>
    <property type="project" value="UniProtKB-KW"/>
</dbReference>
<evidence type="ECO:0000259" key="6">
    <source>
        <dbReference type="PROSITE" id="PS51007"/>
    </source>
</evidence>
<keyword evidence="5" id="KW-0472">Membrane</keyword>
<dbReference type="GO" id="GO:0009055">
    <property type="term" value="F:electron transfer activity"/>
    <property type="evidence" value="ECO:0007669"/>
    <property type="project" value="InterPro"/>
</dbReference>
<dbReference type="EC" id="1.9.3.1" evidence="7"/>
<evidence type="ECO:0000256" key="4">
    <source>
        <dbReference type="PROSITE-ProRule" id="PRU00433"/>
    </source>
</evidence>